<dbReference type="SUPFAM" id="SSF53383">
    <property type="entry name" value="PLP-dependent transferases"/>
    <property type="match status" value="1"/>
</dbReference>
<comment type="similarity">
    <text evidence="2 3">Belongs to the DegT/DnrJ/EryC1 family.</text>
</comment>
<dbReference type="RefSeq" id="WP_091722300.1">
    <property type="nucleotide sequence ID" value="NZ_FNHS01000026.1"/>
</dbReference>
<dbReference type="InterPro" id="IPR014710">
    <property type="entry name" value="RmlC-like_jellyroll"/>
</dbReference>
<dbReference type="InterPro" id="IPR011051">
    <property type="entry name" value="RmlC_Cupin_sf"/>
</dbReference>
<evidence type="ECO:0000256" key="2">
    <source>
        <dbReference type="ARBA" id="ARBA00037999"/>
    </source>
</evidence>
<dbReference type="Gene3D" id="3.90.1150.10">
    <property type="entry name" value="Aspartate Aminotransferase, domain 1"/>
    <property type="match status" value="1"/>
</dbReference>
<dbReference type="AlphaFoldDB" id="A0A1H0KBR3"/>
<organism evidence="5 6">
    <name type="scientific">Methylobacterium phyllostachyos</name>
    <dbReference type="NCBI Taxonomy" id="582672"/>
    <lineage>
        <taxon>Bacteria</taxon>
        <taxon>Pseudomonadati</taxon>
        <taxon>Pseudomonadota</taxon>
        <taxon>Alphaproteobacteria</taxon>
        <taxon>Hyphomicrobiales</taxon>
        <taxon>Methylobacteriaceae</taxon>
        <taxon>Methylobacterium</taxon>
    </lineage>
</organism>
<evidence type="ECO:0000259" key="4">
    <source>
        <dbReference type="Pfam" id="PF05523"/>
    </source>
</evidence>
<dbReference type="Pfam" id="PF05523">
    <property type="entry name" value="FdtA"/>
    <property type="match status" value="1"/>
</dbReference>
<dbReference type="Gene3D" id="3.40.640.10">
    <property type="entry name" value="Type I PLP-dependent aspartate aminotransferase-like (Major domain)"/>
    <property type="match status" value="1"/>
</dbReference>
<dbReference type="InterPro" id="IPR015421">
    <property type="entry name" value="PyrdxlP-dep_Trfase_major"/>
</dbReference>
<name>A0A1H0KBR3_9HYPH</name>
<evidence type="ECO:0000313" key="6">
    <source>
        <dbReference type="Proteomes" id="UP000198704"/>
    </source>
</evidence>
<dbReference type="GO" id="GO:0030170">
    <property type="term" value="F:pyridoxal phosphate binding"/>
    <property type="evidence" value="ECO:0007669"/>
    <property type="project" value="TreeGrafter"/>
</dbReference>
<dbReference type="InterPro" id="IPR008894">
    <property type="entry name" value="QdtA_cupin_dom"/>
</dbReference>
<dbReference type="CDD" id="cd20292">
    <property type="entry name" value="cupin_QdtA-like"/>
    <property type="match status" value="1"/>
</dbReference>
<dbReference type="InterPro" id="IPR015422">
    <property type="entry name" value="PyrdxlP-dep_Trfase_small"/>
</dbReference>
<dbReference type="InterPro" id="IPR015424">
    <property type="entry name" value="PyrdxlP-dep_Trfase"/>
</dbReference>
<dbReference type="OrthoDB" id="9768668at2"/>
<evidence type="ECO:0000256" key="1">
    <source>
        <dbReference type="ARBA" id="ARBA00022898"/>
    </source>
</evidence>
<dbReference type="InterPro" id="IPR000653">
    <property type="entry name" value="DegT/StrS_aminotransferase"/>
</dbReference>
<sequence>MSREPPRLQLVRTICRPEGTLGVVEAFRDLGFDFERFYFITDIPEGASRGAHAHKTLRQCIICLSGSVTVDLCDSEQKFSFQLSSFEQALIVPPGYWRDLRDFSTHCTVGVLASKPYDESDYIRDFETFLHWDRRKQETREVSYLPIKRYTDSRYVGRLASDLSESVRETLKSGQYIGGPEVSAFETEFAALCGAEQAVGVANGLEALQLCLMDAGIGCGDEVILPAHTFVATALAVTQVGAEPVLVDVEQDTGLIDVSQVAAAITPRTRAIIPVHLYGHPVDMDPLTALAKSHNILVIEDAAQSHGAAYKGRPCGSLSEAAAFSFYPTKNLGAAGDGGAVTTTTVSRAERIRTLANYGSRVRYEHEKLGLNSRLDPIQASILRRKLTELGGWNERRRALANRYQRGLGGIEGLVTPVVRPWAEPVWHVYAVQVQEGRREALQDYLREHDIGTNIHYPIPIHRQPCFSNKRWRAEGFPIADQFCSQTLSLPLDPLHSDDEIDRVIDVVRNYFRAGRSERATPNVG</sequence>
<dbReference type="EMBL" id="FNHS01000026">
    <property type="protein sequence ID" value="SDO53407.1"/>
    <property type="molecule type" value="Genomic_DNA"/>
</dbReference>
<keyword evidence="1 3" id="KW-0663">Pyridoxal phosphate</keyword>
<dbReference type="STRING" id="582672.SAMN05216360_1268"/>
<dbReference type="Proteomes" id="UP000198704">
    <property type="component" value="Unassembled WGS sequence"/>
</dbReference>
<dbReference type="CDD" id="cd00616">
    <property type="entry name" value="AHBA_syn"/>
    <property type="match status" value="1"/>
</dbReference>
<dbReference type="PANTHER" id="PTHR30244:SF36">
    <property type="entry name" value="3-OXO-GLUCOSE-6-PHOSPHATE:GLUTAMATE AMINOTRANSFERASE"/>
    <property type="match status" value="1"/>
</dbReference>
<dbReference type="GO" id="GO:0008483">
    <property type="term" value="F:transaminase activity"/>
    <property type="evidence" value="ECO:0007669"/>
    <property type="project" value="TreeGrafter"/>
</dbReference>
<feature type="domain" description="Sugar 3,4-ketoisomerase QdtA cupin" evidence="4">
    <location>
        <begin position="13"/>
        <end position="131"/>
    </location>
</feature>
<reference evidence="6" key="1">
    <citation type="submission" date="2016-10" db="EMBL/GenBank/DDBJ databases">
        <authorList>
            <person name="Varghese N."/>
            <person name="Submissions S."/>
        </authorList>
    </citation>
    <scope>NUCLEOTIDE SEQUENCE [LARGE SCALE GENOMIC DNA]</scope>
    <source>
        <strain evidence="6">BL47</strain>
    </source>
</reference>
<accession>A0A1H0KBR3</accession>
<gene>
    <name evidence="5" type="ORF">SAMN05216360_1268</name>
</gene>
<dbReference type="Gene3D" id="2.60.120.10">
    <property type="entry name" value="Jelly Rolls"/>
    <property type="match status" value="1"/>
</dbReference>
<dbReference type="PANTHER" id="PTHR30244">
    <property type="entry name" value="TRANSAMINASE"/>
    <property type="match status" value="1"/>
</dbReference>
<dbReference type="GO" id="GO:0000271">
    <property type="term" value="P:polysaccharide biosynthetic process"/>
    <property type="evidence" value="ECO:0007669"/>
    <property type="project" value="TreeGrafter"/>
</dbReference>
<proteinExistence type="inferred from homology"/>
<dbReference type="SUPFAM" id="SSF51182">
    <property type="entry name" value="RmlC-like cupins"/>
    <property type="match status" value="1"/>
</dbReference>
<protein>
    <submittedName>
        <fullName evidence="5">dTDP-4-amino-4,6-dideoxygalactose transaminase</fullName>
    </submittedName>
</protein>
<evidence type="ECO:0000313" key="5">
    <source>
        <dbReference type="EMBL" id="SDO53407.1"/>
    </source>
</evidence>
<evidence type="ECO:0000256" key="3">
    <source>
        <dbReference type="RuleBase" id="RU004508"/>
    </source>
</evidence>
<dbReference type="Pfam" id="PF01041">
    <property type="entry name" value="DegT_DnrJ_EryC1"/>
    <property type="match status" value="1"/>
</dbReference>
<keyword evidence="6" id="KW-1185">Reference proteome</keyword>